<evidence type="ECO:0000313" key="1">
    <source>
        <dbReference type="EMBL" id="MBB4146168.1"/>
    </source>
</evidence>
<reference evidence="1 2" key="1">
    <citation type="submission" date="2020-08" db="EMBL/GenBank/DDBJ databases">
        <title>Genomic Encyclopedia of Type Strains, Phase IV (KMG-IV): sequencing the most valuable type-strain genomes for metagenomic binning, comparative biology and taxonomic classification.</title>
        <authorList>
            <person name="Goeker M."/>
        </authorList>
    </citation>
    <scope>NUCLEOTIDE SEQUENCE [LARGE SCALE GENOMIC DNA]</scope>
    <source>
        <strain evidence="1 2">DSM 29514</strain>
    </source>
</reference>
<sequence>MTAAIGLLVVSLSRLEYLVERDANPDQSITLAEVNVSRKFIMKIAASNKMTFAPAKALKDALNK</sequence>
<gene>
    <name evidence="1" type="ORF">GGQ72_004738</name>
</gene>
<evidence type="ECO:0000313" key="2">
    <source>
        <dbReference type="Proteomes" id="UP000519897"/>
    </source>
</evidence>
<dbReference type="AlphaFoldDB" id="A0A7W6LMJ5"/>
<accession>A0A7W6LMJ5</accession>
<protein>
    <submittedName>
        <fullName evidence="1">Uncharacterized protein</fullName>
    </submittedName>
</protein>
<proteinExistence type="predicted"/>
<dbReference type="Proteomes" id="UP000519897">
    <property type="component" value="Unassembled WGS sequence"/>
</dbReference>
<organism evidence="1 2">
    <name type="scientific">Rhizobium rhizoryzae</name>
    <dbReference type="NCBI Taxonomy" id="451876"/>
    <lineage>
        <taxon>Bacteria</taxon>
        <taxon>Pseudomonadati</taxon>
        <taxon>Pseudomonadota</taxon>
        <taxon>Alphaproteobacteria</taxon>
        <taxon>Hyphomicrobiales</taxon>
        <taxon>Rhizobiaceae</taxon>
        <taxon>Rhizobium/Agrobacterium group</taxon>
        <taxon>Rhizobium</taxon>
    </lineage>
</organism>
<name>A0A7W6LMJ5_9HYPH</name>
<keyword evidence="2" id="KW-1185">Reference proteome</keyword>
<dbReference type="RefSeq" id="WP_062553804.1">
    <property type="nucleotide sequence ID" value="NZ_CP049249.1"/>
</dbReference>
<dbReference type="EMBL" id="JACIEC010000020">
    <property type="protein sequence ID" value="MBB4146168.1"/>
    <property type="molecule type" value="Genomic_DNA"/>
</dbReference>
<comment type="caution">
    <text evidence="1">The sequence shown here is derived from an EMBL/GenBank/DDBJ whole genome shotgun (WGS) entry which is preliminary data.</text>
</comment>